<evidence type="ECO:0000313" key="2">
    <source>
        <dbReference type="Proteomes" id="UP001595976"/>
    </source>
</evidence>
<name>A0ABW0EZA1_9HYPH</name>
<organism evidence="1 2">
    <name type="scientific">Bosea minatitlanensis</name>
    <dbReference type="NCBI Taxonomy" id="128782"/>
    <lineage>
        <taxon>Bacteria</taxon>
        <taxon>Pseudomonadati</taxon>
        <taxon>Pseudomonadota</taxon>
        <taxon>Alphaproteobacteria</taxon>
        <taxon>Hyphomicrobiales</taxon>
        <taxon>Boseaceae</taxon>
        <taxon>Bosea</taxon>
    </lineage>
</organism>
<dbReference type="RefSeq" id="WP_260349323.1">
    <property type="nucleotide sequence ID" value="NZ_JAOAOS010000012.1"/>
</dbReference>
<comment type="caution">
    <text evidence="1">The sequence shown here is derived from an EMBL/GenBank/DDBJ whole genome shotgun (WGS) entry which is preliminary data.</text>
</comment>
<proteinExistence type="predicted"/>
<gene>
    <name evidence="1" type="ORF">ACFPK2_00725</name>
</gene>
<protein>
    <submittedName>
        <fullName evidence="1">Uncharacterized protein</fullName>
    </submittedName>
</protein>
<sequence length="56" mass="5667">MDDAVAVALELAARGRNRLADEPPAAQTGTAGIGRAPALARLVVGGALAESREWAL</sequence>
<keyword evidence="2" id="KW-1185">Reference proteome</keyword>
<dbReference type="Proteomes" id="UP001595976">
    <property type="component" value="Unassembled WGS sequence"/>
</dbReference>
<accession>A0ABW0EZA1</accession>
<reference evidence="2" key="1">
    <citation type="journal article" date="2019" name="Int. J. Syst. Evol. Microbiol.">
        <title>The Global Catalogue of Microorganisms (GCM) 10K type strain sequencing project: providing services to taxonomists for standard genome sequencing and annotation.</title>
        <authorList>
            <consortium name="The Broad Institute Genomics Platform"/>
            <consortium name="The Broad Institute Genome Sequencing Center for Infectious Disease"/>
            <person name="Wu L."/>
            <person name="Ma J."/>
        </authorList>
    </citation>
    <scope>NUCLEOTIDE SEQUENCE [LARGE SCALE GENOMIC DNA]</scope>
    <source>
        <strain evidence="2">CGMCC 1.15643</strain>
    </source>
</reference>
<dbReference type="EMBL" id="JBHSLI010000001">
    <property type="protein sequence ID" value="MFC5291511.1"/>
    <property type="molecule type" value="Genomic_DNA"/>
</dbReference>
<evidence type="ECO:0000313" key="1">
    <source>
        <dbReference type="EMBL" id="MFC5291511.1"/>
    </source>
</evidence>